<keyword evidence="6" id="KW-1185">Reference proteome</keyword>
<evidence type="ECO:0000313" key="3">
    <source>
        <dbReference type="EMBL" id="QWU15605.1"/>
    </source>
</evidence>
<dbReference type="OrthoDB" id="2213423at2"/>
<dbReference type="InterPro" id="IPR001031">
    <property type="entry name" value="Thioesterase"/>
</dbReference>
<evidence type="ECO:0000256" key="1">
    <source>
        <dbReference type="ARBA" id="ARBA00007169"/>
    </source>
</evidence>
<dbReference type="EMBL" id="FODH01000012">
    <property type="protein sequence ID" value="SEO83598.1"/>
    <property type="molecule type" value="Genomic_DNA"/>
</dbReference>
<dbReference type="RefSeq" id="WP_036588760.1">
    <property type="nucleotide sequence ID" value="NZ_CP076607.1"/>
</dbReference>
<organism evidence="4 5">
    <name type="scientific">Paenibacillus sophorae</name>
    <dbReference type="NCBI Taxonomy" id="1333845"/>
    <lineage>
        <taxon>Bacteria</taxon>
        <taxon>Bacillati</taxon>
        <taxon>Bacillota</taxon>
        <taxon>Bacilli</taxon>
        <taxon>Bacillales</taxon>
        <taxon>Paenibacillaceae</taxon>
        <taxon>Paenibacillus</taxon>
    </lineage>
</organism>
<feature type="domain" description="Thioesterase" evidence="2">
    <location>
        <begin position="5"/>
        <end position="220"/>
    </location>
</feature>
<proteinExistence type="inferred from homology"/>
<dbReference type="EMBL" id="CP076607">
    <property type="protein sequence ID" value="QWU15605.1"/>
    <property type="molecule type" value="Genomic_DNA"/>
</dbReference>
<evidence type="ECO:0000259" key="2">
    <source>
        <dbReference type="Pfam" id="PF00975"/>
    </source>
</evidence>
<accession>A0A1H8SZ23</accession>
<dbReference type="InterPro" id="IPR029058">
    <property type="entry name" value="AB_hydrolase_fold"/>
</dbReference>
<comment type="similarity">
    <text evidence="1">Belongs to the thioesterase family.</text>
</comment>
<dbReference type="Proteomes" id="UP000683429">
    <property type="component" value="Chromosome"/>
</dbReference>
<dbReference type="Pfam" id="PF00975">
    <property type="entry name" value="Thioesterase"/>
    <property type="match status" value="1"/>
</dbReference>
<evidence type="ECO:0000313" key="4">
    <source>
        <dbReference type="EMBL" id="SEO83598.1"/>
    </source>
</evidence>
<dbReference type="SUPFAM" id="SSF53474">
    <property type="entry name" value="alpha/beta-Hydrolases"/>
    <property type="match status" value="1"/>
</dbReference>
<dbReference type="STRING" id="1333845.SAMN04487895_112163"/>
<dbReference type="Gene3D" id="3.40.50.1820">
    <property type="entry name" value="alpha/beta hydrolase"/>
    <property type="match status" value="1"/>
</dbReference>
<sequence>MHNMKVFCLPYAGGSTSMYMKWKPSIHPMIEWVPLELAGRGIRLYEPHCETFDECLEDVYEQIVRHRIDMPYALFGHSMGASIAFEATRKLIEEGHSVPKHLFLSGRRSPQSARPIKQMHLLSEAEFIEELRLLGGTAEEIFADRNLLEMFLPIIRADYRMLSTYSFRLPQQPLDIAFTVLNGKADDLYPQEIIGWQAFTSHKCEYLFFEGGHFFIEQHYKEIGAYVNSVMLPERIVKAT</sequence>
<dbReference type="GO" id="GO:0008610">
    <property type="term" value="P:lipid biosynthetic process"/>
    <property type="evidence" value="ECO:0007669"/>
    <property type="project" value="TreeGrafter"/>
</dbReference>
<dbReference type="Proteomes" id="UP000198809">
    <property type="component" value="Unassembled WGS sequence"/>
</dbReference>
<name>A0A1H8SZ23_9BACL</name>
<evidence type="ECO:0000313" key="5">
    <source>
        <dbReference type="Proteomes" id="UP000198809"/>
    </source>
</evidence>
<reference evidence="3 6" key="2">
    <citation type="submission" date="2021-06" db="EMBL/GenBank/DDBJ databases">
        <title>Whole genome sequence of Paenibacillus sophorae DSM23020 for comparative genomics.</title>
        <authorList>
            <person name="Kim M.-J."/>
            <person name="Lee G."/>
            <person name="Shin J.-H."/>
        </authorList>
    </citation>
    <scope>NUCLEOTIDE SEQUENCE [LARGE SCALE GENOMIC DNA]</scope>
    <source>
        <strain evidence="3 6">DSM 23020</strain>
    </source>
</reference>
<dbReference type="InterPro" id="IPR012223">
    <property type="entry name" value="TEII"/>
</dbReference>
<protein>
    <submittedName>
        <fullName evidence="4">Surfactin synthase thioesterase subunit</fullName>
    </submittedName>
    <submittedName>
        <fullName evidence="3">Thioesterase II family protein</fullName>
    </submittedName>
</protein>
<dbReference type="PANTHER" id="PTHR11487">
    <property type="entry name" value="THIOESTERASE"/>
    <property type="match status" value="1"/>
</dbReference>
<dbReference type="PANTHER" id="PTHR11487:SF0">
    <property type="entry name" value="S-ACYL FATTY ACID SYNTHASE THIOESTERASE, MEDIUM CHAIN"/>
    <property type="match status" value="1"/>
</dbReference>
<evidence type="ECO:0000313" key="6">
    <source>
        <dbReference type="Proteomes" id="UP000683429"/>
    </source>
</evidence>
<gene>
    <name evidence="3" type="ORF">KP014_27840</name>
    <name evidence="4" type="ORF">SAMN04487895_112163</name>
</gene>
<dbReference type="AlphaFoldDB" id="A0A1H8SZ23"/>
<reference evidence="4 5" key="1">
    <citation type="submission" date="2016-10" db="EMBL/GenBank/DDBJ databases">
        <authorList>
            <person name="de Groot N.N."/>
        </authorList>
    </citation>
    <scope>NUCLEOTIDE SEQUENCE [LARGE SCALE GENOMIC DNA]</scope>
    <source>
        <strain evidence="4 5">CGMCC 1.10238</strain>
    </source>
</reference>